<dbReference type="Gene3D" id="1.10.8.10">
    <property type="entry name" value="DNA helicase RuvA subunit, C-terminal domain"/>
    <property type="match status" value="1"/>
</dbReference>
<evidence type="ECO:0000256" key="4">
    <source>
        <dbReference type="ARBA" id="ARBA00048391"/>
    </source>
</evidence>
<feature type="binding site" evidence="5">
    <location>
        <position position="172"/>
    </location>
    <ligand>
        <name>S-adenosyl-L-methionine</name>
        <dbReference type="ChEBI" id="CHEBI:59789"/>
    </ligand>
</feature>
<feature type="binding site" evidence="5">
    <location>
        <position position="187"/>
    </location>
    <ligand>
        <name>S-adenosyl-L-methionine</name>
        <dbReference type="ChEBI" id="CHEBI:59789"/>
    </ligand>
</feature>
<dbReference type="InterPro" id="IPR002052">
    <property type="entry name" value="DNA_methylase_N6_adenine_CS"/>
</dbReference>
<dbReference type="InterPro" id="IPR029063">
    <property type="entry name" value="SAM-dependent_MTases_sf"/>
</dbReference>
<dbReference type="RefSeq" id="WP_177132854.1">
    <property type="nucleotide sequence ID" value="NZ_VYGV01000003.1"/>
</dbReference>
<dbReference type="EMBL" id="VYGV01000003">
    <property type="protein sequence ID" value="NWF44049.1"/>
    <property type="molecule type" value="Genomic_DNA"/>
</dbReference>
<dbReference type="InterPro" id="IPR050320">
    <property type="entry name" value="N5-glutamine_MTase"/>
</dbReference>
<dbReference type="CDD" id="cd02440">
    <property type="entry name" value="AdoMet_MTases"/>
    <property type="match status" value="1"/>
</dbReference>
<evidence type="ECO:0000256" key="3">
    <source>
        <dbReference type="ARBA" id="ARBA00022691"/>
    </source>
</evidence>
<comment type="similarity">
    <text evidence="5">Belongs to the protein N5-glutamine methyltransferase family. PrmC subfamily.</text>
</comment>
<evidence type="ECO:0000256" key="5">
    <source>
        <dbReference type="HAMAP-Rule" id="MF_02126"/>
    </source>
</evidence>
<dbReference type="PANTHER" id="PTHR18895">
    <property type="entry name" value="HEMK METHYLTRANSFERASE"/>
    <property type="match status" value="1"/>
</dbReference>
<keyword evidence="9" id="KW-1185">Reference proteome</keyword>
<dbReference type="NCBIfam" id="TIGR03534">
    <property type="entry name" value="RF_mod_PrmC"/>
    <property type="match status" value="1"/>
</dbReference>
<feature type="binding site" evidence="5">
    <location>
        <begin position="122"/>
        <end position="126"/>
    </location>
    <ligand>
        <name>S-adenosyl-L-methionine</name>
        <dbReference type="ChEBI" id="CHEBI:59789"/>
    </ligand>
</feature>
<dbReference type="InterPro" id="IPR004556">
    <property type="entry name" value="HemK-like"/>
</dbReference>
<dbReference type="GO" id="GO:0003676">
    <property type="term" value="F:nucleic acid binding"/>
    <property type="evidence" value="ECO:0007669"/>
    <property type="project" value="InterPro"/>
</dbReference>
<evidence type="ECO:0000259" key="7">
    <source>
        <dbReference type="Pfam" id="PF17827"/>
    </source>
</evidence>
<sequence length="281" mass="29912">MSTEQNLREALTQAQQQGLDRLDAQMLLLLALGRDLNHRAWLLAHDTDPMPADAAVRYAELVRRRLAGEPVAYLAGAKAFYGLNLQVDPRVLVPRPDTETLVHWVLDVLPSSPAHPHFLDLGTGSGAIALAVKSQRPDVAVSATDASADALTVARSNAERLGLAVDFHAGSWLQAVPGERFDVIASNPPYIAEGDPHLVALGHEPLSALTSGRDGLDDIRALIASAPTALAAGGWLLLEHGHDQAAAVRALLVQQGFGQVASRCDLAGIERCSGGIWPQQR</sequence>
<feature type="binding site" evidence="5">
    <location>
        <begin position="187"/>
        <end position="190"/>
    </location>
    <ligand>
        <name>substrate</name>
    </ligand>
</feature>
<dbReference type="Pfam" id="PF17827">
    <property type="entry name" value="PrmC_N"/>
    <property type="match status" value="1"/>
</dbReference>
<dbReference type="Pfam" id="PF05175">
    <property type="entry name" value="MTS"/>
    <property type="match status" value="1"/>
</dbReference>
<dbReference type="GO" id="GO:0032259">
    <property type="term" value="P:methylation"/>
    <property type="evidence" value="ECO:0007669"/>
    <property type="project" value="UniProtKB-KW"/>
</dbReference>
<comment type="caution">
    <text evidence="8">The sequence shown here is derived from an EMBL/GenBank/DDBJ whole genome shotgun (WGS) entry which is preliminary data.</text>
</comment>
<evidence type="ECO:0000313" key="8">
    <source>
        <dbReference type="EMBL" id="NWF44049.1"/>
    </source>
</evidence>
<gene>
    <name evidence="5 8" type="primary">prmC</name>
    <name evidence="8" type="ORF">F3K02_02110</name>
</gene>
<dbReference type="InterPro" id="IPR040758">
    <property type="entry name" value="PrmC_N"/>
</dbReference>
<dbReference type="SUPFAM" id="SSF53335">
    <property type="entry name" value="S-adenosyl-L-methionine-dependent methyltransferases"/>
    <property type="match status" value="1"/>
</dbReference>
<dbReference type="HAMAP" id="MF_02126">
    <property type="entry name" value="RF_methyltr_PrmC"/>
    <property type="match status" value="1"/>
</dbReference>
<evidence type="ECO:0000256" key="2">
    <source>
        <dbReference type="ARBA" id="ARBA00022679"/>
    </source>
</evidence>
<feature type="binding site" evidence="5">
    <location>
        <position position="145"/>
    </location>
    <ligand>
        <name>S-adenosyl-L-methionine</name>
        <dbReference type="ChEBI" id="CHEBI:59789"/>
    </ligand>
</feature>
<dbReference type="InterPro" id="IPR019874">
    <property type="entry name" value="RF_methyltr_PrmC"/>
</dbReference>
<dbReference type="AlphaFoldDB" id="A0A7Y8GTX5"/>
<organism evidence="8 9">
    <name type="scientific">Hydrogenophaga aromaticivorans</name>
    <dbReference type="NCBI Taxonomy" id="2610898"/>
    <lineage>
        <taxon>Bacteria</taxon>
        <taxon>Pseudomonadati</taxon>
        <taxon>Pseudomonadota</taxon>
        <taxon>Betaproteobacteria</taxon>
        <taxon>Burkholderiales</taxon>
        <taxon>Comamonadaceae</taxon>
        <taxon>Hydrogenophaga</taxon>
    </lineage>
</organism>
<keyword evidence="1 5" id="KW-0489">Methyltransferase</keyword>
<accession>A0A7Y8GTX5</accession>
<dbReference type="InterPro" id="IPR007848">
    <property type="entry name" value="Small_mtfrase_dom"/>
</dbReference>
<keyword evidence="3 5" id="KW-0949">S-adenosyl-L-methionine</keyword>
<dbReference type="PANTHER" id="PTHR18895:SF74">
    <property type="entry name" value="MTRF1L RELEASE FACTOR GLUTAMINE METHYLTRANSFERASE"/>
    <property type="match status" value="1"/>
</dbReference>
<evidence type="ECO:0000256" key="1">
    <source>
        <dbReference type="ARBA" id="ARBA00022603"/>
    </source>
</evidence>
<comment type="function">
    <text evidence="5">Methylates the class 1 translation termination release factors RF1/PrfA and RF2/PrfB on the glutamine residue of the universally conserved GGQ motif.</text>
</comment>
<comment type="catalytic activity">
    <reaction evidence="4 5">
        <text>L-glutaminyl-[peptide chain release factor] + S-adenosyl-L-methionine = N(5)-methyl-L-glutaminyl-[peptide chain release factor] + S-adenosyl-L-homocysteine + H(+)</text>
        <dbReference type="Rhea" id="RHEA:42896"/>
        <dbReference type="Rhea" id="RHEA-COMP:10271"/>
        <dbReference type="Rhea" id="RHEA-COMP:10272"/>
        <dbReference type="ChEBI" id="CHEBI:15378"/>
        <dbReference type="ChEBI" id="CHEBI:30011"/>
        <dbReference type="ChEBI" id="CHEBI:57856"/>
        <dbReference type="ChEBI" id="CHEBI:59789"/>
        <dbReference type="ChEBI" id="CHEBI:61891"/>
        <dbReference type="EC" id="2.1.1.297"/>
    </reaction>
</comment>
<evidence type="ECO:0000313" key="9">
    <source>
        <dbReference type="Proteomes" id="UP000545507"/>
    </source>
</evidence>
<dbReference type="GO" id="GO:0102559">
    <property type="term" value="F:peptide chain release factor N(5)-glutamine methyltransferase activity"/>
    <property type="evidence" value="ECO:0007669"/>
    <property type="project" value="UniProtKB-EC"/>
</dbReference>
<feature type="domain" description="Methyltransferase small" evidence="6">
    <location>
        <begin position="106"/>
        <end position="195"/>
    </location>
</feature>
<dbReference type="Proteomes" id="UP000545507">
    <property type="component" value="Unassembled WGS sequence"/>
</dbReference>
<dbReference type="EC" id="2.1.1.297" evidence="5"/>
<proteinExistence type="inferred from homology"/>
<dbReference type="FunFam" id="3.40.50.150:FF:000053">
    <property type="entry name" value="Release factor glutamine methyltransferase"/>
    <property type="match status" value="1"/>
</dbReference>
<feature type="domain" description="Release factor glutamine methyltransferase N-terminal" evidence="7">
    <location>
        <begin position="8"/>
        <end position="76"/>
    </location>
</feature>
<protein>
    <recommendedName>
        <fullName evidence="5">Release factor glutamine methyltransferase</fullName>
        <shortName evidence="5">RF MTase</shortName>
        <ecNumber evidence="5">2.1.1.297</ecNumber>
    </recommendedName>
    <alternativeName>
        <fullName evidence="5">N5-glutamine methyltransferase PrmC</fullName>
    </alternativeName>
    <alternativeName>
        <fullName evidence="5">Protein-(glutamine-N5) MTase PrmC</fullName>
    </alternativeName>
    <alternativeName>
        <fullName evidence="5">Protein-glutamine N-methyltransferase PrmC</fullName>
    </alternativeName>
</protein>
<evidence type="ECO:0000259" key="6">
    <source>
        <dbReference type="Pfam" id="PF05175"/>
    </source>
</evidence>
<dbReference type="PROSITE" id="PS00092">
    <property type="entry name" value="N6_MTASE"/>
    <property type="match status" value="1"/>
</dbReference>
<dbReference type="Gene3D" id="3.40.50.150">
    <property type="entry name" value="Vaccinia Virus protein VP39"/>
    <property type="match status" value="1"/>
</dbReference>
<dbReference type="NCBIfam" id="TIGR00536">
    <property type="entry name" value="hemK_fam"/>
    <property type="match status" value="1"/>
</dbReference>
<keyword evidence="2 5" id="KW-0808">Transferase</keyword>
<name>A0A7Y8GTX5_9BURK</name>
<reference evidence="8 9" key="1">
    <citation type="submission" date="2019-09" db="EMBL/GenBank/DDBJ databases">
        <title>Hydrogenophaga aromatica sp. nov., isolated from a para-xylene-degrading enrichment culture.</title>
        <authorList>
            <person name="Tancsics A."/>
            <person name="Banerjee S."/>
        </authorList>
    </citation>
    <scope>NUCLEOTIDE SEQUENCE [LARGE SCALE GENOMIC DNA]</scope>
    <source>
        <strain evidence="8 9">D2P1</strain>
    </source>
</reference>